<organism evidence="1">
    <name type="scientific">Rhizopus microsporus var. microsporus</name>
    <dbReference type="NCBI Taxonomy" id="86635"/>
    <lineage>
        <taxon>Eukaryota</taxon>
        <taxon>Fungi</taxon>
        <taxon>Fungi incertae sedis</taxon>
        <taxon>Mucoromycota</taxon>
        <taxon>Mucoromycotina</taxon>
        <taxon>Mucoromycetes</taxon>
        <taxon>Mucorales</taxon>
        <taxon>Mucorineae</taxon>
        <taxon>Rhizopodaceae</taxon>
        <taxon>Rhizopus</taxon>
    </lineage>
</organism>
<dbReference type="OrthoDB" id="64220at2759"/>
<dbReference type="AlphaFoldDB" id="A0A1X0R634"/>
<dbReference type="InterPro" id="IPR001544">
    <property type="entry name" value="Aminotrans_IV"/>
</dbReference>
<dbReference type="Proteomes" id="UP000242414">
    <property type="component" value="Unassembled WGS sequence"/>
</dbReference>
<sequence>MLEFNLLDHTLFSTRLTRQDITNELGRTLPTEDSCYRIRLLVDPDSNMHIEYTQLTEPEFSYMSLDEVTNTEPAWNVVLDTEPISKDPDDPFIVHKTTKRDVYNNARERTRCDWHATNDQPFDVILWNKHKHVTETSIANIAIRCVEGEKEEIPLFALIL</sequence>
<evidence type="ECO:0000313" key="1">
    <source>
        <dbReference type="EMBL" id="ORE07388.1"/>
    </source>
</evidence>
<dbReference type="InterPro" id="IPR036038">
    <property type="entry name" value="Aminotransferase-like"/>
</dbReference>
<dbReference type="VEuPathDB" id="FungiDB:BCV72DRAFT_249485"/>
<accession>A0A1X0R634</accession>
<proteinExistence type="predicted"/>
<dbReference type="GO" id="GO:0003824">
    <property type="term" value="F:catalytic activity"/>
    <property type="evidence" value="ECO:0007669"/>
    <property type="project" value="InterPro"/>
</dbReference>
<name>A0A1X0R634_RHIZD</name>
<gene>
    <name evidence="1" type="ORF">BCV72DRAFT_249485</name>
</gene>
<dbReference type="Gene3D" id="3.20.10.10">
    <property type="entry name" value="D-amino Acid Aminotransferase, subunit A, domain 2"/>
    <property type="match status" value="1"/>
</dbReference>
<dbReference type="SUPFAM" id="SSF56752">
    <property type="entry name" value="D-aminoacid aminotransferase-like PLP-dependent enzymes"/>
    <property type="match status" value="1"/>
</dbReference>
<protein>
    <submittedName>
        <fullName evidence="1">Uncharacterized protein</fullName>
    </submittedName>
</protein>
<dbReference type="InterPro" id="IPR043132">
    <property type="entry name" value="BCAT-like_C"/>
</dbReference>
<reference evidence="1" key="1">
    <citation type="journal article" date="2016" name="Proc. Natl. Acad. Sci. U.S.A.">
        <title>Lipid metabolic changes in an early divergent fungus govern the establishment of a mutualistic symbiosis with endobacteria.</title>
        <authorList>
            <person name="Lastovetsky O.A."/>
            <person name="Gaspar M.L."/>
            <person name="Mondo S.J."/>
            <person name="LaButti K.M."/>
            <person name="Sandor L."/>
            <person name="Grigoriev I.V."/>
            <person name="Henry S.A."/>
            <person name="Pawlowska T.E."/>
        </authorList>
    </citation>
    <scope>NUCLEOTIDE SEQUENCE [LARGE SCALE GENOMIC DNA]</scope>
    <source>
        <strain evidence="1">ATCC 52814</strain>
    </source>
</reference>
<dbReference type="EMBL" id="KV921905">
    <property type="protein sequence ID" value="ORE07388.1"/>
    <property type="molecule type" value="Genomic_DNA"/>
</dbReference>
<dbReference type="Pfam" id="PF01063">
    <property type="entry name" value="Aminotran_4"/>
    <property type="match status" value="1"/>
</dbReference>